<dbReference type="PANTHER" id="PTHR40758">
    <property type="entry name" value="CONSERVED PROTEIN"/>
    <property type="match status" value="1"/>
</dbReference>
<dbReference type="EMBL" id="JAAGLI010000626">
    <property type="protein sequence ID" value="NEA25564.1"/>
    <property type="molecule type" value="Genomic_DNA"/>
</dbReference>
<accession>A0A6L9QNQ0</accession>
<dbReference type="InterPro" id="IPR017517">
    <property type="entry name" value="Maleyloyr_isom"/>
</dbReference>
<dbReference type="InterPro" id="IPR034660">
    <property type="entry name" value="DinB/YfiT-like"/>
</dbReference>
<dbReference type="Pfam" id="PF11716">
    <property type="entry name" value="MDMPI_N"/>
    <property type="match status" value="1"/>
</dbReference>
<dbReference type="Gene3D" id="1.20.120.450">
    <property type="entry name" value="dinb family like domain"/>
    <property type="match status" value="1"/>
</dbReference>
<dbReference type="GO" id="GO:0005886">
    <property type="term" value="C:plasma membrane"/>
    <property type="evidence" value="ECO:0007669"/>
    <property type="project" value="TreeGrafter"/>
</dbReference>
<organism evidence="2 3">
    <name type="scientific">Actinomadura bangladeshensis</name>
    <dbReference type="NCBI Taxonomy" id="453573"/>
    <lineage>
        <taxon>Bacteria</taxon>
        <taxon>Bacillati</taxon>
        <taxon>Actinomycetota</taxon>
        <taxon>Actinomycetes</taxon>
        <taxon>Streptosporangiales</taxon>
        <taxon>Thermomonosporaceae</taxon>
        <taxon>Actinomadura</taxon>
    </lineage>
</organism>
<feature type="domain" description="Mycothiol-dependent maleylpyruvate isomerase metal-binding" evidence="1">
    <location>
        <begin position="12"/>
        <end position="130"/>
    </location>
</feature>
<dbReference type="PANTHER" id="PTHR40758:SF1">
    <property type="entry name" value="CONSERVED PROTEIN"/>
    <property type="match status" value="1"/>
</dbReference>
<protein>
    <submittedName>
        <fullName evidence="2">Maleylpyruvate isomerase family mycothiol-dependent enzyme</fullName>
    </submittedName>
</protein>
<dbReference type="InterPro" id="IPR024344">
    <property type="entry name" value="MDMPI_metal-binding"/>
</dbReference>
<proteinExistence type="predicted"/>
<dbReference type="AlphaFoldDB" id="A0A6L9QNQ0"/>
<keyword evidence="2" id="KW-0670">Pyruvate</keyword>
<sequence length="252" mass="26876">MDAARMKEGLREHARGLGAAASEAGPATRVPTCPDWTLRELVGHVGQTHRWATGLVRTGGTEVPDELPRTPPDSPADWPGWLSDGAEELIAAFDARPDAPVEHPFFGTWQAVRWLRRMANETVVHHADAALAAGTPFAVAPDLAGDVITEFLGLLTSPAAAVQKPELAELRGSGETLSLRPAEPSLQGWLITRTPEGPVWEHGAPDADMTADGPVRDLLLVFARRLAPADAAEVKVTGDASLLDHWLARTAV</sequence>
<dbReference type="SUPFAM" id="SSF109854">
    <property type="entry name" value="DinB/YfiT-like putative metalloenzymes"/>
    <property type="match status" value="1"/>
</dbReference>
<dbReference type="Proteomes" id="UP000475532">
    <property type="component" value="Unassembled WGS sequence"/>
</dbReference>
<gene>
    <name evidence="2" type="ORF">G3I70_24200</name>
</gene>
<evidence type="ECO:0000313" key="3">
    <source>
        <dbReference type="Proteomes" id="UP000475532"/>
    </source>
</evidence>
<evidence type="ECO:0000259" key="1">
    <source>
        <dbReference type="Pfam" id="PF11716"/>
    </source>
</evidence>
<evidence type="ECO:0000313" key="2">
    <source>
        <dbReference type="EMBL" id="NEA25564.1"/>
    </source>
</evidence>
<reference evidence="2 3" key="1">
    <citation type="submission" date="2020-01" db="EMBL/GenBank/DDBJ databases">
        <title>Insect and environment-associated Actinomycetes.</title>
        <authorList>
            <person name="Currrie C."/>
            <person name="Chevrette M."/>
            <person name="Carlson C."/>
            <person name="Stubbendieck R."/>
            <person name="Wendt-Pienkowski E."/>
        </authorList>
    </citation>
    <scope>NUCLEOTIDE SEQUENCE [LARGE SCALE GENOMIC DNA]</scope>
    <source>
        <strain evidence="2 3">SID10258</strain>
    </source>
</reference>
<dbReference type="GO" id="GO:0046872">
    <property type="term" value="F:metal ion binding"/>
    <property type="evidence" value="ECO:0007669"/>
    <property type="project" value="InterPro"/>
</dbReference>
<keyword evidence="2" id="KW-0413">Isomerase</keyword>
<comment type="caution">
    <text evidence="2">The sequence shown here is derived from an EMBL/GenBank/DDBJ whole genome shotgun (WGS) entry which is preliminary data.</text>
</comment>
<dbReference type="NCBIfam" id="TIGR03083">
    <property type="entry name" value="maleylpyruvate isomerase family mycothiol-dependent enzyme"/>
    <property type="match status" value="1"/>
</dbReference>
<name>A0A6L9QNQ0_9ACTN</name>
<dbReference type="GO" id="GO:0016853">
    <property type="term" value="F:isomerase activity"/>
    <property type="evidence" value="ECO:0007669"/>
    <property type="project" value="UniProtKB-KW"/>
</dbReference>